<dbReference type="Pfam" id="PF09588">
    <property type="entry name" value="YqaJ"/>
    <property type="match status" value="1"/>
</dbReference>
<dbReference type="InterPro" id="IPR051703">
    <property type="entry name" value="NF-kappa-B_Signaling_Reg"/>
</dbReference>
<accession>A0ABD1I730</accession>
<evidence type="ECO:0000313" key="2">
    <source>
        <dbReference type="EMBL" id="KAL1564501.1"/>
    </source>
</evidence>
<dbReference type="GO" id="GO:0006281">
    <property type="term" value="P:DNA repair"/>
    <property type="evidence" value="ECO:0007669"/>
    <property type="project" value="UniProtKB-ARBA"/>
</dbReference>
<evidence type="ECO:0000313" key="3">
    <source>
        <dbReference type="Proteomes" id="UP001567538"/>
    </source>
</evidence>
<dbReference type="AlphaFoldDB" id="A0ABD1I730"/>
<dbReference type="InterPro" id="IPR019080">
    <property type="entry name" value="YqaJ_viral_recombinase"/>
</dbReference>
<feature type="domain" description="YqaJ viral recombinase" evidence="1">
    <location>
        <begin position="120"/>
        <end position="259"/>
    </location>
</feature>
<organism evidence="2 3">
    <name type="scientific">Salvia divinorum</name>
    <name type="common">Maria pastora</name>
    <name type="synonym">Diviner's sage</name>
    <dbReference type="NCBI Taxonomy" id="28513"/>
    <lineage>
        <taxon>Eukaryota</taxon>
        <taxon>Viridiplantae</taxon>
        <taxon>Streptophyta</taxon>
        <taxon>Embryophyta</taxon>
        <taxon>Tracheophyta</taxon>
        <taxon>Spermatophyta</taxon>
        <taxon>Magnoliopsida</taxon>
        <taxon>eudicotyledons</taxon>
        <taxon>Gunneridae</taxon>
        <taxon>Pentapetalae</taxon>
        <taxon>asterids</taxon>
        <taxon>lamiids</taxon>
        <taxon>Lamiales</taxon>
        <taxon>Lamiaceae</taxon>
        <taxon>Nepetoideae</taxon>
        <taxon>Mentheae</taxon>
        <taxon>Salviinae</taxon>
        <taxon>Salvia</taxon>
        <taxon>Salvia subgen. Calosphace</taxon>
    </lineage>
</organism>
<dbReference type="EMBL" id="JBEAFC010000003">
    <property type="protein sequence ID" value="KAL1564501.1"/>
    <property type="molecule type" value="Genomic_DNA"/>
</dbReference>
<dbReference type="PANTHER" id="PTHR46609:SF4">
    <property type="entry name" value="RESTRICTION ENDONUCLEASE, TYPE II-LIKE SUPERFAMILY PROTEIN"/>
    <property type="match status" value="1"/>
</dbReference>
<keyword evidence="3" id="KW-1185">Reference proteome</keyword>
<dbReference type="InterPro" id="IPR011335">
    <property type="entry name" value="Restrct_endonuc-II-like"/>
</dbReference>
<dbReference type="Gene3D" id="3.90.320.10">
    <property type="match status" value="1"/>
</dbReference>
<gene>
    <name evidence="2" type="ORF">AAHA92_06831</name>
</gene>
<dbReference type="InterPro" id="IPR011604">
    <property type="entry name" value="PDDEXK-like_dom_sf"/>
</dbReference>
<reference evidence="2 3" key="1">
    <citation type="submission" date="2024-06" db="EMBL/GenBank/DDBJ databases">
        <title>A chromosome level genome sequence of Diviner's sage (Salvia divinorum).</title>
        <authorList>
            <person name="Ford S.A."/>
            <person name="Ro D.-K."/>
            <person name="Ness R.W."/>
            <person name="Phillips M.A."/>
        </authorList>
    </citation>
    <scope>NUCLEOTIDE SEQUENCE [LARGE SCALE GENOMIC DNA]</scope>
    <source>
        <strain evidence="2">SAF-2024a</strain>
        <tissue evidence="2">Leaf</tissue>
    </source>
</reference>
<proteinExistence type="predicted"/>
<dbReference type="PANTHER" id="PTHR46609">
    <property type="entry name" value="EXONUCLEASE, PHAGE-TYPE/RECB, C-TERMINAL DOMAIN-CONTAINING PROTEIN"/>
    <property type="match status" value="1"/>
</dbReference>
<dbReference type="Proteomes" id="UP001567538">
    <property type="component" value="Unassembled WGS sequence"/>
</dbReference>
<protein>
    <recommendedName>
        <fullName evidence="1">YqaJ viral recombinase domain-containing protein</fullName>
    </recommendedName>
</protein>
<sequence>MSLYLHELDTQTLPYFVLLCGLINELSKYYSMPCFSVSGRRDSKATYSDGGARLMNNLKKSISSDGYSEFNKHICNFDKVTVSFFHGNLRRYSGSSSLERFSSKTHPILKSNELQHWFKNWQHLRKDKLTASTFALAIGFWPLGRAKLWLEKLGTIEPFPGNLATCWSNIKEEEALEKYKLYTGHTVSYPEFQVYGEKNPADNWLAASPDGAADSYIYGLPSRGVLEIKCPYFGANKSKAGPWKRVPLHYIPQAQGLMEILDRDWLDMYVWTVNGSSLFRIYRNLEYWDTMKIALSDFWWKHVKPAQEICNRTVITNPLIELRSLRPSPKHELHRCIVYQSKLIVDNSKLVMREIHGRESMLGRKTKLW</sequence>
<dbReference type="SUPFAM" id="SSF52980">
    <property type="entry name" value="Restriction endonuclease-like"/>
    <property type="match status" value="1"/>
</dbReference>
<evidence type="ECO:0000259" key="1">
    <source>
        <dbReference type="Pfam" id="PF09588"/>
    </source>
</evidence>
<comment type="caution">
    <text evidence="2">The sequence shown here is derived from an EMBL/GenBank/DDBJ whole genome shotgun (WGS) entry which is preliminary data.</text>
</comment>
<name>A0ABD1I730_SALDI</name>
<dbReference type="CDD" id="cd22343">
    <property type="entry name" value="PDDEXK_lambda_exonuclease-like"/>
    <property type="match status" value="1"/>
</dbReference>